<reference evidence="1" key="1">
    <citation type="submission" date="2023-01" db="EMBL/GenBank/DDBJ databases">
        <title>Genome sequencing of Photorhabdus bodei 09-20.</title>
        <authorList>
            <person name="Kalindamar S."/>
            <person name="Kumru S."/>
        </authorList>
    </citation>
    <scope>NUCLEOTIDE SEQUENCE</scope>
    <source>
        <strain evidence="1">09-20</strain>
    </source>
</reference>
<protein>
    <recommendedName>
        <fullName evidence="3">Fascin domain-containing protein</fullName>
    </recommendedName>
</protein>
<dbReference type="RefSeq" id="WP_271867528.1">
    <property type="nucleotide sequence ID" value="NZ_JAQMFO010000040.1"/>
</dbReference>
<gene>
    <name evidence="1" type="ORF">PH362_20570</name>
</gene>
<sequence length="174" mass="19259">MGLSSGPIALQADNGFYLSRIDRGGGFDFIEANKPIVDIYTKYSATQLSSNKISLRASNGLYLSRISLAGSDYIVATKSDIDVYSTFILEYIDDNVIALCADNGKYLSRSNAGGIFNYIKPDKHDLDIYPSSFKLPLCWLHSFTPVTSLSMLPGIHSLAVAMHLEIHRVYTRNH</sequence>
<organism evidence="1 2">
    <name type="scientific">Photorhabdus bodei</name>
    <dbReference type="NCBI Taxonomy" id="2029681"/>
    <lineage>
        <taxon>Bacteria</taxon>
        <taxon>Pseudomonadati</taxon>
        <taxon>Pseudomonadota</taxon>
        <taxon>Gammaproteobacteria</taxon>
        <taxon>Enterobacterales</taxon>
        <taxon>Morganellaceae</taxon>
        <taxon>Photorhabdus</taxon>
    </lineage>
</organism>
<dbReference type="EMBL" id="JAQMFO010000040">
    <property type="protein sequence ID" value="MDB6374253.1"/>
    <property type="molecule type" value="Genomic_DNA"/>
</dbReference>
<dbReference type="Gene3D" id="2.80.10.50">
    <property type="match status" value="1"/>
</dbReference>
<proteinExistence type="predicted"/>
<dbReference type="Proteomes" id="UP001212996">
    <property type="component" value="Unassembled WGS sequence"/>
</dbReference>
<dbReference type="InterPro" id="IPR008999">
    <property type="entry name" value="Actin-crosslinking"/>
</dbReference>
<name>A0AAW6BNI3_9GAMM</name>
<dbReference type="CDD" id="cd00257">
    <property type="entry name" value="beta-trefoil_FSCN-like"/>
    <property type="match status" value="1"/>
</dbReference>
<dbReference type="SUPFAM" id="SSF50405">
    <property type="entry name" value="Actin-crosslinking proteins"/>
    <property type="match status" value="1"/>
</dbReference>
<dbReference type="AlphaFoldDB" id="A0AAW6BNI3"/>
<evidence type="ECO:0000313" key="2">
    <source>
        <dbReference type="Proteomes" id="UP001212996"/>
    </source>
</evidence>
<evidence type="ECO:0008006" key="3">
    <source>
        <dbReference type="Google" id="ProtNLM"/>
    </source>
</evidence>
<comment type="caution">
    <text evidence="1">The sequence shown here is derived from an EMBL/GenBank/DDBJ whole genome shotgun (WGS) entry which is preliminary data.</text>
</comment>
<evidence type="ECO:0000313" key="1">
    <source>
        <dbReference type="EMBL" id="MDB6374253.1"/>
    </source>
</evidence>
<accession>A0AAW6BNI3</accession>